<proteinExistence type="predicted"/>
<dbReference type="AlphaFoldDB" id="A0ABD3MSZ9"/>
<dbReference type="Gene3D" id="1.25.40.10">
    <property type="entry name" value="Tetratricopeptide repeat domain"/>
    <property type="match status" value="1"/>
</dbReference>
<evidence type="ECO:0008006" key="3">
    <source>
        <dbReference type="Google" id="ProtNLM"/>
    </source>
</evidence>
<dbReference type="SUPFAM" id="SSF48452">
    <property type="entry name" value="TPR-like"/>
    <property type="match status" value="1"/>
</dbReference>
<gene>
    <name evidence="1" type="ORF">ACHAW5_003918</name>
</gene>
<dbReference type="EMBL" id="JALLAZ020001797">
    <property type="protein sequence ID" value="KAL3763620.1"/>
    <property type="molecule type" value="Genomic_DNA"/>
</dbReference>
<sequence length="677" mass="77143">MQVQVGHDGIITTRIAKEDDAAAMMRAIDCKGTLARLIRSYHPSSSDSAAIKYGNEIMDYLSDIQRSSLLIDKLERQQRIQHPADSDVNAIRHTIQEIFDTLVEDLLSLASLHKEAWSQIIPEPTLEHGDEEDLMLVLQEANDHFTRAVNAYDAMLTIYQHLWRVMKRGELNPDQNQNFTPYEQSQIAHGISLGHWNLYDVYNRWFANAAAPTTIDDVSIQYRNLVQAESWCENSLVLLSGVDREDVKEDHDTDVTQARETMASSEVQFARETMAVTEVQFGILLLDMFVQGYVLDIDGNLHQDPIPITAGQRGDELGEGQTRFLDLTAKKISRGLTLYTELAREHGNANDYIRGMADSRHFMGVTYTYQFRWKDAAEELETSVSLYDQVFNEYHERQLDADSLDVVSNLLQATQALWEAYFYLPGKTKDAEKVFRRHLALRRYHERRVPLDQPLVDEEKDEDTPYYSNRQKYAADGQGELNDYKMKLNEYLQLLSESPPDGSYYDYDIGFEYDGVASSIIKHDKVYEGSLRSAIGALQLVNNQVWEAIAELELSVDLLRDGARESYVAYDENDEVIEYSVEQELANSLLNLAYAQKELKQWKSAAQSFSEAMDIYEPEELPVGGGTIDRSTKDKEGYLVSLGDKLTSFIKGRLGVDGNSTFTLNNYHMMHNTTPPA</sequence>
<name>A0ABD3MSZ9_9STRA</name>
<dbReference type="Proteomes" id="UP001530315">
    <property type="component" value="Unassembled WGS sequence"/>
</dbReference>
<protein>
    <recommendedName>
        <fullName evidence="3">KIF-binding protein</fullName>
    </recommendedName>
</protein>
<dbReference type="InterPro" id="IPR011990">
    <property type="entry name" value="TPR-like_helical_dom_sf"/>
</dbReference>
<comment type="caution">
    <text evidence="1">The sequence shown here is derived from an EMBL/GenBank/DDBJ whole genome shotgun (WGS) entry which is preliminary data.</text>
</comment>
<accession>A0ABD3MSZ9</accession>
<organism evidence="1 2">
    <name type="scientific">Stephanodiscus triporus</name>
    <dbReference type="NCBI Taxonomy" id="2934178"/>
    <lineage>
        <taxon>Eukaryota</taxon>
        <taxon>Sar</taxon>
        <taxon>Stramenopiles</taxon>
        <taxon>Ochrophyta</taxon>
        <taxon>Bacillariophyta</taxon>
        <taxon>Coscinodiscophyceae</taxon>
        <taxon>Thalassiosirophycidae</taxon>
        <taxon>Stephanodiscales</taxon>
        <taxon>Stephanodiscaceae</taxon>
        <taxon>Stephanodiscus</taxon>
    </lineage>
</organism>
<keyword evidence="2" id="KW-1185">Reference proteome</keyword>
<reference evidence="1 2" key="1">
    <citation type="submission" date="2024-10" db="EMBL/GenBank/DDBJ databases">
        <title>Updated reference genomes for cyclostephanoid diatoms.</title>
        <authorList>
            <person name="Roberts W.R."/>
            <person name="Alverson A.J."/>
        </authorList>
    </citation>
    <scope>NUCLEOTIDE SEQUENCE [LARGE SCALE GENOMIC DNA]</scope>
    <source>
        <strain evidence="1 2">AJA276-08</strain>
    </source>
</reference>
<evidence type="ECO:0000313" key="1">
    <source>
        <dbReference type="EMBL" id="KAL3763620.1"/>
    </source>
</evidence>
<evidence type="ECO:0000313" key="2">
    <source>
        <dbReference type="Proteomes" id="UP001530315"/>
    </source>
</evidence>